<organism evidence="2 3">
    <name type="scientific">Celeribacter persicus</name>
    <dbReference type="NCBI Taxonomy" id="1651082"/>
    <lineage>
        <taxon>Bacteria</taxon>
        <taxon>Pseudomonadati</taxon>
        <taxon>Pseudomonadota</taxon>
        <taxon>Alphaproteobacteria</taxon>
        <taxon>Rhodobacterales</taxon>
        <taxon>Roseobacteraceae</taxon>
        <taxon>Celeribacter</taxon>
    </lineage>
</organism>
<dbReference type="Pfam" id="PF17920">
    <property type="entry name" value="TetR_C_16"/>
    <property type="match status" value="1"/>
</dbReference>
<dbReference type="InterPro" id="IPR036271">
    <property type="entry name" value="Tet_transcr_reg_TetR-rel_C_sf"/>
</dbReference>
<evidence type="ECO:0000313" key="3">
    <source>
        <dbReference type="Proteomes" id="UP000244077"/>
    </source>
</evidence>
<reference evidence="2 3" key="1">
    <citation type="submission" date="2018-04" db="EMBL/GenBank/DDBJ databases">
        <title>Genomic Encyclopedia of Archaeal and Bacterial Type Strains, Phase II (KMG-II): from individual species to whole genera.</title>
        <authorList>
            <person name="Goeker M."/>
        </authorList>
    </citation>
    <scope>NUCLEOTIDE SEQUENCE [LARGE SCALE GENOMIC DNA]</scope>
    <source>
        <strain evidence="2 3">DSM 100434</strain>
    </source>
</reference>
<dbReference type="SUPFAM" id="SSF48498">
    <property type="entry name" value="Tetracyclin repressor-like, C-terminal domain"/>
    <property type="match status" value="1"/>
</dbReference>
<evidence type="ECO:0000313" key="2">
    <source>
        <dbReference type="EMBL" id="PTQ66614.1"/>
    </source>
</evidence>
<dbReference type="InterPro" id="IPR041678">
    <property type="entry name" value="TetR_C_16"/>
</dbReference>
<protein>
    <submittedName>
        <fullName evidence="2">TetR family transcriptional regulator</fullName>
    </submittedName>
</protein>
<sequence length="201" mass="22340">MSTCAAVRTLNLDRSRDANAFWRRRSSCFLDLPTPKSASAILLREPAWAGVDVAYVNRAFGSKAELFRAAILAVMKIDDLFDEPISSGALIERICNVITDDASTDVNEGRVLDIVLRSCTSAEPREIIREILEQNFVALLTRTFGEHEKMAVMFATSFLFGAILSRNILEIEPIRSISDDELRSVSASLLQSILNDNNKLD</sequence>
<comment type="caution">
    <text evidence="2">The sequence shown here is derived from an EMBL/GenBank/DDBJ whole genome shotgun (WGS) entry which is preliminary data.</text>
</comment>
<name>A0A2T5H4Y0_9RHOB</name>
<dbReference type="Proteomes" id="UP000244077">
    <property type="component" value="Unassembled WGS sequence"/>
</dbReference>
<evidence type="ECO:0000259" key="1">
    <source>
        <dbReference type="Pfam" id="PF17920"/>
    </source>
</evidence>
<keyword evidence="3" id="KW-1185">Reference proteome</keyword>
<dbReference type="Gene3D" id="1.10.357.10">
    <property type="entry name" value="Tetracycline Repressor, domain 2"/>
    <property type="match status" value="1"/>
</dbReference>
<accession>A0A2T5H4Y0</accession>
<dbReference type="AlphaFoldDB" id="A0A2T5H4Y0"/>
<proteinExistence type="predicted"/>
<feature type="domain" description="Tetracyclin repressor-like C-terminal" evidence="1">
    <location>
        <begin position="107"/>
        <end position="194"/>
    </location>
</feature>
<gene>
    <name evidence="2" type="ORF">C8N42_12427</name>
</gene>
<dbReference type="EMBL" id="QAOH01000024">
    <property type="protein sequence ID" value="PTQ66614.1"/>
    <property type="molecule type" value="Genomic_DNA"/>
</dbReference>